<reference evidence="1" key="2">
    <citation type="submission" date="2025-08" db="UniProtKB">
        <authorList>
            <consortium name="Ensembl"/>
        </authorList>
    </citation>
    <scope>IDENTIFICATION</scope>
</reference>
<dbReference type="GO" id="GO:0030870">
    <property type="term" value="C:Mre11 complex"/>
    <property type="evidence" value="ECO:0007669"/>
    <property type="project" value="InterPro"/>
</dbReference>
<sequence>MWKLVSAAGPAPAPEPYRLLVGTEYVVGRKNCAILIQDDQSISRSHAVLTVTHPETNLVSFHFTTLWLYDLKLTGFRDTPPPLIYVLQSEISSSPIPTNLHLRLAVDSCYLFLEYFYGLVYTGKFDQQNYKAVRISV</sequence>
<evidence type="ECO:0000313" key="2">
    <source>
        <dbReference type="Proteomes" id="UP000291020"/>
    </source>
</evidence>
<dbReference type="STRING" id="38772.ENSGAGP00000019302"/>
<dbReference type="AlphaFoldDB" id="A0A452HW10"/>
<dbReference type="Ensembl" id="ENSGAGT00000021986.1">
    <property type="protein sequence ID" value="ENSGAGP00000019302.1"/>
    <property type="gene ID" value="ENSGAGG00000014255.1"/>
</dbReference>
<reference evidence="2" key="1">
    <citation type="journal article" date="2017" name="PLoS ONE">
        <title>The Agassiz's desert tortoise genome provides a resource for the conservation of a threatened species.</title>
        <authorList>
            <person name="Tollis M."/>
            <person name="DeNardo D.F."/>
            <person name="Cornelius J.A."/>
            <person name="Dolby G.A."/>
            <person name="Edwards T."/>
            <person name="Henen B.T."/>
            <person name="Karl A.E."/>
            <person name="Murphy R.W."/>
            <person name="Kusumi K."/>
        </authorList>
    </citation>
    <scope>NUCLEOTIDE SEQUENCE [LARGE SCALE GENOMIC DNA]</scope>
</reference>
<dbReference type="Proteomes" id="UP000291020">
    <property type="component" value="Unassembled WGS sequence"/>
</dbReference>
<dbReference type="Gene3D" id="2.60.200.20">
    <property type="match status" value="1"/>
</dbReference>
<dbReference type="InterPro" id="IPR040227">
    <property type="entry name" value="Nibrin-rel"/>
</dbReference>
<name>A0A452HW10_9SAUR</name>
<dbReference type="CDD" id="cd22667">
    <property type="entry name" value="FHA_NBN"/>
    <property type="match status" value="1"/>
</dbReference>
<dbReference type="PANTHER" id="PTHR12162">
    <property type="entry name" value="NIBRIN-RELATED"/>
    <property type="match status" value="1"/>
</dbReference>
<dbReference type="SUPFAM" id="SSF49879">
    <property type="entry name" value="SMAD/FHA domain"/>
    <property type="match status" value="1"/>
</dbReference>
<organism evidence="1 2">
    <name type="scientific">Gopherus agassizii</name>
    <name type="common">Agassiz's desert tortoise</name>
    <dbReference type="NCBI Taxonomy" id="38772"/>
    <lineage>
        <taxon>Eukaryota</taxon>
        <taxon>Metazoa</taxon>
        <taxon>Chordata</taxon>
        <taxon>Craniata</taxon>
        <taxon>Vertebrata</taxon>
        <taxon>Euteleostomi</taxon>
        <taxon>Archelosauria</taxon>
        <taxon>Testudinata</taxon>
        <taxon>Testudines</taxon>
        <taxon>Cryptodira</taxon>
        <taxon>Durocryptodira</taxon>
        <taxon>Testudinoidea</taxon>
        <taxon>Testudinidae</taxon>
        <taxon>Gopherus</taxon>
    </lineage>
</organism>
<reference evidence="1" key="3">
    <citation type="submission" date="2025-09" db="UniProtKB">
        <authorList>
            <consortium name="Ensembl"/>
        </authorList>
    </citation>
    <scope>IDENTIFICATION</scope>
</reference>
<proteinExistence type="predicted"/>
<dbReference type="GO" id="GO:0003684">
    <property type="term" value="F:damaged DNA binding"/>
    <property type="evidence" value="ECO:0007669"/>
    <property type="project" value="TreeGrafter"/>
</dbReference>
<dbReference type="PANTHER" id="PTHR12162:SF0">
    <property type="entry name" value="NIBRIN"/>
    <property type="match status" value="1"/>
</dbReference>
<protein>
    <submittedName>
        <fullName evidence="1">Uncharacterized protein</fullName>
    </submittedName>
</protein>
<dbReference type="InterPro" id="IPR008984">
    <property type="entry name" value="SMAD_FHA_dom_sf"/>
</dbReference>
<dbReference type="GO" id="GO:0007095">
    <property type="term" value="P:mitotic G2 DNA damage checkpoint signaling"/>
    <property type="evidence" value="ECO:0007669"/>
    <property type="project" value="InterPro"/>
</dbReference>
<dbReference type="GO" id="GO:0000724">
    <property type="term" value="P:double-strand break repair via homologous recombination"/>
    <property type="evidence" value="ECO:0007669"/>
    <property type="project" value="TreeGrafter"/>
</dbReference>
<evidence type="ECO:0000313" key="1">
    <source>
        <dbReference type="Ensembl" id="ENSGAGP00000019302.1"/>
    </source>
</evidence>
<keyword evidence="2" id="KW-1185">Reference proteome</keyword>
<accession>A0A452HW10</accession>